<dbReference type="HAMAP" id="MF_00048">
    <property type="entry name" value="UPF0102"/>
    <property type="match status" value="1"/>
</dbReference>
<dbReference type="CDD" id="cd20736">
    <property type="entry name" value="PoNe_Nuclease"/>
    <property type="match status" value="1"/>
</dbReference>
<dbReference type="InterPro" id="IPR003509">
    <property type="entry name" value="UPF0102_YraN-like"/>
</dbReference>
<name>A0ABV1P1C8_9ACTN</name>
<dbReference type="Pfam" id="PF02021">
    <property type="entry name" value="UPF0102"/>
    <property type="match status" value="1"/>
</dbReference>
<dbReference type="InterPro" id="IPR011335">
    <property type="entry name" value="Restrct_endonuc-II-like"/>
</dbReference>
<dbReference type="EMBL" id="JBEGDP010000018">
    <property type="protein sequence ID" value="MEQ7848549.1"/>
    <property type="molecule type" value="Genomic_DNA"/>
</dbReference>
<dbReference type="RefSeq" id="WP_193664983.1">
    <property type="nucleotide sequence ID" value="NZ_BAAAMM010000014.1"/>
</dbReference>
<keyword evidence="4" id="KW-1185">Reference proteome</keyword>
<dbReference type="Proteomes" id="UP001482520">
    <property type="component" value="Unassembled WGS sequence"/>
</dbReference>
<evidence type="ECO:0000256" key="2">
    <source>
        <dbReference type="HAMAP-Rule" id="MF_00048"/>
    </source>
</evidence>
<gene>
    <name evidence="3" type="ORF">V6R90_14790</name>
</gene>
<protein>
    <recommendedName>
        <fullName evidence="2">UPF0102 protein V6R90_14790</fullName>
    </recommendedName>
</protein>
<dbReference type="PANTHER" id="PTHR34039:SF1">
    <property type="entry name" value="UPF0102 PROTEIN YRAN"/>
    <property type="match status" value="1"/>
</dbReference>
<evidence type="ECO:0000313" key="4">
    <source>
        <dbReference type="Proteomes" id="UP001482520"/>
    </source>
</evidence>
<evidence type="ECO:0000256" key="1">
    <source>
        <dbReference type="ARBA" id="ARBA00006738"/>
    </source>
</evidence>
<dbReference type="InterPro" id="IPR011856">
    <property type="entry name" value="tRNA_endonuc-like_dom_sf"/>
</dbReference>
<dbReference type="PANTHER" id="PTHR34039">
    <property type="entry name" value="UPF0102 PROTEIN YRAN"/>
    <property type="match status" value="1"/>
</dbReference>
<comment type="caution">
    <text evidence="3">The sequence shown here is derived from an EMBL/GenBank/DDBJ whole genome shotgun (WGS) entry which is preliminary data.</text>
</comment>
<sequence>MTTTAGSRQALGAYGEALAERHLVAQGMTVLARNWRCPAGEIDLVLRDGDVLVVCEVKTRSSLGRGTPHEAVTDAKLDRLLRLGEAWRVEQGLGRVELRIDLVAVLRPRQGASTIDHVRGLV</sequence>
<dbReference type="SUPFAM" id="SSF52980">
    <property type="entry name" value="Restriction endonuclease-like"/>
    <property type="match status" value="1"/>
</dbReference>
<dbReference type="NCBIfam" id="NF009154">
    <property type="entry name" value="PRK12497.3-3"/>
    <property type="match status" value="1"/>
</dbReference>
<proteinExistence type="inferred from homology"/>
<reference evidence="3 4" key="1">
    <citation type="submission" date="2024-02" db="EMBL/GenBank/DDBJ databases">
        <title>Full genome sequence of Nocardioides kribbensis.</title>
        <authorList>
            <person name="Poletto B.L."/>
            <person name="Silva G."/>
            <person name="Galante D."/>
            <person name="Campos K.R."/>
            <person name="Santos M.B.N."/>
            <person name="Sacchi C.T."/>
        </authorList>
    </citation>
    <scope>NUCLEOTIDE SEQUENCE [LARGE SCALE GENOMIC DNA]</scope>
    <source>
        <strain evidence="3 4">O4R</strain>
    </source>
</reference>
<evidence type="ECO:0000313" key="3">
    <source>
        <dbReference type="EMBL" id="MEQ7848549.1"/>
    </source>
</evidence>
<comment type="similarity">
    <text evidence="1 2">Belongs to the UPF0102 family.</text>
</comment>
<accession>A0ABV1P1C8</accession>
<organism evidence="3 4">
    <name type="scientific">Nocardioides kribbensis</name>
    <dbReference type="NCBI Taxonomy" id="305517"/>
    <lineage>
        <taxon>Bacteria</taxon>
        <taxon>Bacillati</taxon>
        <taxon>Actinomycetota</taxon>
        <taxon>Actinomycetes</taxon>
        <taxon>Propionibacteriales</taxon>
        <taxon>Nocardioidaceae</taxon>
        <taxon>Nocardioides</taxon>
    </lineage>
</organism>
<dbReference type="Gene3D" id="3.40.1350.10">
    <property type="match status" value="1"/>
</dbReference>